<comment type="caution">
    <text evidence="1">The sequence shown here is derived from an EMBL/GenBank/DDBJ whole genome shotgun (WGS) entry which is preliminary data.</text>
</comment>
<protein>
    <submittedName>
        <fullName evidence="1">Aspartyl-phosphate phosphatase Spo0E family protein</fullName>
    </submittedName>
</protein>
<dbReference type="EMBL" id="QYTW02000014">
    <property type="protein sequence ID" value="RST59105.1"/>
    <property type="molecule type" value="Genomic_DNA"/>
</dbReference>
<organism evidence="1 2">
    <name type="scientific">Siminovitchia terrae</name>
    <name type="common">Bacillus terrae</name>
    <dbReference type="NCBI Taxonomy" id="1914933"/>
    <lineage>
        <taxon>Bacteria</taxon>
        <taxon>Bacillati</taxon>
        <taxon>Bacillota</taxon>
        <taxon>Bacilli</taxon>
        <taxon>Bacillales</taxon>
        <taxon>Bacillaceae</taxon>
        <taxon>Siminovitchia</taxon>
    </lineage>
</organism>
<dbReference type="AlphaFoldDB" id="A0A429X6P1"/>
<dbReference type="GO" id="GO:0043937">
    <property type="term" value="P:regulation of sporulation"/>
    <property type="evidence" value="ECO:0007669"/>
    <property type="project" value="InterPro"/>
</dbReference>
<proteinExistence type="predicted"/>
<dbReference type="Pfam" id="PF09388">
    <property type="entry name" value="SpoOE-like"/>
    <property type="match status" value="1"/>
</dbReference>
<dbReference type="SUPFAM" id="SSF140500">
    <property type="entry name" value="BAS1536-like"/>
    <property type="match status" value="1"/>
</dbReference>
<dbReference type="InterPro" id="IPR036638">
    <property type="entry name" value="HLH_DNA-bd_sf"/>
</dbReference>
<dbReference type="Gene3D" id="4.10.280.10">
    <property type="entry name" value="Helix-loop-helix DNA-binding domain"/>
    <property type="match status" value="1"/>
</dbReference>
<dbReference type="InterPro" id="IPR037208">
    <property type="entry name" value="Spo0E-like_sf"/>
</dbReference>
<evidence type="ECO:0000313" key="1">
    <source>
        <dbReference type="EMBL" id="RST59105.1"/>
    </source>
</evidence>
<reference evidence="1 2" key="1">
    <citation type="submission" date="2018-12" db="EMBL/GenBank/DDBJ databases">
        <authorList>
            <person name="Sun L."/>
            <person name="Chen Z."/>
        </authorList>
    </citation>
    <scope>NUCLEOTIDE SEQUENCE [LARGE SCALE GENOMIC DNA]</scope>
    <source>
        <strain evidence="1 2">LMG 29736</strain>
    </source>
</reference>
<dbReference type="OrthoDB" id="2649371at2"/>
<accession>A0A429X6P1</accession>
<dbReference type="Proteomes" id="UP000287296">
    <property type="component" value="Unassembled WGS sequence"/>
</dbReference>
<gene>
    <name evidence="1" type="ORF">D5F11_014205</name>
</gene>
<dbReference type="RefSeq" id="WP_120117943.1">
    <property type="nucleotide sequence ID" value="NZ_BORI01000012.1"/>
</dbReference>
<evidence type="ECO:0000313" key="2">
    <source>
        <dbReference type="Proteomes" id="UP000287296"/>
    </source>
</evidence>
<name>A0A429X6P1_SIMTE</name>
<dbReference type="GO" id="GO:0046983">
    <property type="term" value="F:protein dimerization activity"/>
    <property type="evidence" value="ECO:0007669"/>
    <property type="project" value="InterPro"/>
</dbReference>
<dbReference type="InterPro" id="IPR018540">
    <property type="entry name" value="Spo0E-like"/>
</dbReference>
<sequence>MGLSRSFDDERVVRLSDQLDQLLNRYHIIEQKEASNSS</sequence>